<dbReference type="AlphaFoldDB" id="A0A0F9QRW6"/>
<dbReference type="EMBL" id="LAZR01001745">
    <property type="protein sequence ID" value="KKN39742.1"/>
    <property type="molecule type" value="Genomic_DNA"/>
</dbReference>
<protein>
    <submittedName>
        <fullName evidence="1">Uncharacterized protein</fullName>
    </submittedName>
</protein>
<accession>A0A0F9QRW6</accession>
<proteinExistence type="predicted"/>
<reference evidence="1" key="1">
    <citation type="journal article" date="2015" name="Nature">
        <title>Complex archaea that bridge the gap between prokaryotes and eukaryotes.</title>
        <authorList>
            <person name="Spang A."/>
            <person name="Saw J.H."/>
            <person name="Jorgensen S.L."/>
            <person name="Zaremba-Niedzwiedzka K."/>
            <person name="Martijn J."/>
            <person name="Lind A.E."/>
            <person name="van Eijk R."/>
            <person name="Schleper C."/>
            <person name="Guy L."/>
            <person name="Ettema T.J."/>
        </authorList>
    </citation>
    <scope>NUCLEOTIDE SEQUENCE</scope>
</reference>
<comment type="caution">
    <text evidence="1">The sequence shown here is derived from an EMBL/GenBank/DDBJ whole genome shotgun (WGS) entry which is preliminary data.</text>
</comment>
<name>A0A0F9QRW6_9ZZZZ</name>
<organism evidence="1">
    <name type="scientific">marine sediment metagenome</name>
    <dbReference type="NCBI Taxonomy" id="412755"/>
    <lineage>
        <taxon>unclassified sequences</taxon>
        <taxon>metagenomes</taxon>
        <taxon>ecological metagenomes</taxon>
    </lineage>
</organism>
<evidence type="ECO:0000313" key="1">
    <source>
        <dbReference type="EMBL" id="KKN39742.1"/>
    </source>
</evidence>
<gene>
    <name evidence="1" type="ORF">LCGC14_0740210</name>
</gene>
<sequence length="125" mass="13633">MSFQAQQGRRTRLADLVIDNGVSESNFLNSDQYSMFTHLAILAPATLTDTVRGEVNSDPSADQTSDTQWKAYHPITPGTLVAFPVSVVTVIPAPPTHGFRLNSDSNEGAKRTFKCWGLRIPRSAA</sequence>